<evidence type="ECO:0000313" key="2">
    <source>
        <dbReference type="Proteomes" id="UP000187209"/>
    </source>
</evidence>
<comment type="caution">
    <text evidence="1">The sequence shown here is derived from an EMBL/GenBank/DDBJ whole genome shotgun (WGS) entry which is preliminary data.</text>
</comment>
<organism evidence="1 2">
    <name type="scientific">Stentor coeruleus</name>
    <dbReference type="NCBI Taxonomy" id="5963"/>
    <lineage>
        <taxon>Eukaryota</taxon>
        <taxon>Sar</taxon>
        <taxon>Alveolata</taxon>
        <taxon>Ciliophora</taxon>
        <taxon>Postciliodesmatophora</taxon>
        <taxon>Heterotrichea</taxon>
        <taxon>Heterotrichida</taxon>
        <taxon>Stentoridae</taxon>
        <taxon>Stentor</taxon>
    </lineage>
</organism>
<dbReference type="EMBL" id="MPUH01000206">
    <property type="protein sequence ID" value="OMJ86426.1"/>
    <property type="molecule type" value="Genomic_DNA"/>
</dbReference>
<gene>
    <name evidence="1" type="ORF">SteCoe_12089</name>
</gene>
<protein>
    <submittedName>
        <fullName evidence="1">Uncharacterized protein</fullName>
    </submittedName>
</protein>
<evidence type="ECO:0000313" key="1">
    <source>
        <dbReference type="EMBL" id="OMJ86426.1"/>
    </source>
</evidence>
<dbReference type="AlphaFoldDB" id="A0A1R2CBQ2"/>
<sequence length="78" mass="8794">MERIEGVIKGLFKGGGYIQANDGQLYIYYDSSLKEVKTDVLKKLNRVVALMNGVTIIEVNLKEERISWADASLIQSFI</sequence>
<proteinExistence type="predicted"/>
<name>A0A1R2CBQ2_9CILI</name>
<dbReference type="Proteomes" id="UP000187209">
    <property type="component" value="Unassembled WGS sequence"/>
</dbReference>
<reference evidence="1 2" key="1">
    <citation type="submission" date="2016-11" db="EMBL/GenBank/DDBJ databases">
        <title>The macronuclear genome of Stentor coeruleus: a giant cell with tiny introns.</title>
        <authorList>
            <person name="Slabodnick M."/>
            <person name="Ruby J.G."/>
            <person name="Reiff S.B."/>
            <person name="Swart E.C."/>
            <person name="Gosai S."/>
            <person name="Prabakaran S."/>
            <person name="Witkowska E."/>
            <person name="Larue G.E."/>
            <person name="Fisher S."/>
            <person name="Freeman R.M."/>
            <person name="Gunawardena J."/>
            <person name="Chu W."/>
            <person name="Stover N.A."/>
            <person name="Gregory B.D."/>
            <person name="Nowacki M."/>
            <person name="Derisi J."/>
            <person name="Roy S.W."/>
            <person name="Marshall W.F."/>
            <person name="Sood P."/>
        </authorList>
    </citation>
    <scope>NUCLEOTIDE SEQUENCE [LARGE SCALE GENOMIC DNA]</scope>
    <source>
        <strain evidence="1">WM001</strain>
    </source>
</reference>
<accession>A0A1R2CBQ2</accession>
<keyword evidence="2" id="KW-1185">Reference proteome</keyword>